<dbReference type="PANTHER" id="PTHR33219">
    <property type="entry name" value="YLMG HOMOLOG PROTEIN 2, CHLOROPLASTIC"/>
    <property type="match status" value="1"/>
</dbReference>
<dbReference type="KEGG" id="str:Sterm_1981"/>
<feature type="transmembrane region" description="Helical" evidence="2">
    <location>
        <begin position="53"/>
        <end position="76"/>
    </location>
</feature>
<evidence type="ECO:0000256" key="2">
    <source>
        <dbReference type="SAM" id="Phobius"/>
    </source>
</evidence>
<dbReference type="eggNOG" id="COG0762">
    <property type="taxonomic scope" value="Bacteria"/>
</dbReference>
<feature type="transmembrane region" description="Helical" evidence="2">
    <location>
        <begin position="7"/>
        <end position="28"/>
    </location>
</feature>
<dbReference type="EMBL" id="CP001739">
    <property type="protein sequence ID" value="ACZ08836.1"/>
    <property type="molecule type" value="Genomic_DNA"/>
</dbReference>
<evidence type="ECO:0008006" key="5">
    <source>
        <dbReference type="Google" id="ProtNLM"/>
    </source>
</evidence>
<dbReference type="GO" id="GO:0016020">
    <property type="term" value="C:membrane"/>
    <property type="evidence" value="ECO:0007669"/>
    <property type="project" value="InterPro"/>
</dbReference>
<keyword evidence="4" id="KW-1185">Reference proteome</keyword>
<name>D1AJE8_SEBTE</name>
<dbReference type="RefSeq" id="WP_012861430.1">
    <property type="nucleotide sequence ID" value="NC_013517.1"/>
</dbReference>
<sequence>MYFIGEILLRVIDIYQIIILVSVVLSWIDRYGEMGVTKFVRQLTDPYLNKLKVIVPVGGMYFDLSPIIGLLLLGLIRQIVVKIFWGF</sequence>
<dbReference type="HOGENOM" id="CLU_136788_4_0_0"/>
<keyword evidence="2" id="KW-1133">Transmembrane helix</keyword>
<accession>D1AJE8</accession>
<dbReference type="PANTHER" id="PTHR33219:SF14">
    <property type="entry name" value="PROTEIN COFACTOR ASSEMBLY OF COMPLEX C SUBUNIT B CCB3, CHLOROPLASTIC-RELATED"/>
    <property type="match status" value="1"/>
</dbReference>
<dbReference type="AlphaFoldDB" id="D1AJE8"/>
<dbReference type="Proteomes" id="UP000000845">
    <property type="component" value="Chromosome"/>
</dbReference>
<keyword evidence="2" id="KW-0472">Membrane</keyword>
<evidence type="ECO:0000313" key="3">
    <source>
        <dbReference type="EMBL" id="ACZ08836.1"/>
    </source>
</evidence>
<dbReference type="Pfam" id="PF02325">
    <property type="entry name" value="CCB3_YggT"/>
    <property type="match status" value="1"/>
</dbReference>
<evidence type="ECO:0000256" key="1">
    <source>
        <dbReference type="ARBA" id="ARBA00010894"/>
    </source>
</evidence>
<dbReference type="InterPro" id="IPR003425">
    <property type="entry name" value="CCB3/YggT"/>
</dbReference>
<proteinExistence type="inferred from homology"/>
<comment type="similarity">
    <text evidence="1">Belongs to the YggT family.</text>
</comment>
<gene>
    <name evidence="3" type="ordered locus">Sterm_1981</name>
</gene>
<reference evidence="3 4" key="2">
    <citation type="journal article" date="2010" name="Stand. Genomic Sci.">
        <title>Complete genome sequence of Sebaldella termitidis type strain (NCTC 11300).</title>
        <authorList>
            <person name="Harmon-Smith M."/>
            <person name="Celia L."/>
            <person name="Chertkov O."/>
            <person name="Lapidus A."/>
            <person name="Copeland A."/>
            <person name="Glavina Del Rio T."/>
            <person name="Nolan M."/>
            <person name="Lucas S."/>
            <person name="Tice H."/>
            <person name="Cheng J.F."/>
            <person name="Han C."/>
            <person name="Detter J.C."/>
            <person name="Bruce D."/>
            <person name="Goodwin L."/>
            <person name="Pitluck S."/>
            <person name="Pati A."/>
            <person name="Liolios K."/>
            <person name="Ivanova N."/>
            <person name="Mavromatis K."/>
            <person name="Mikhailova N."/>
            <person name="Chen A."/>
            <person name="Palaniappan K."/>
            <person name="Land M."/>
            <person name="Hauser L."/>
            <person name="Chang Y.J."/>
            <person name="Jeffries C.D."/>
            <person name="Brettin T."/>
            <person name="Goker M."/>
            <person name="Beck B."/>
            <person name="Bristow J."/>
            <person name="Eisen J.A."/>
            <person name="Markowitz V."/>
            <person name="Hugenholtz P."/>
            <person name="Kyrpides N.C."/>
            <person name="Klenk H.P."/>
            <person name="Chen F."/>
        </authorList>
    </citation>
    <scope>NUCLEOTIDE SEQUENCE [LARGE SCALE GENOMIC DNA]</scope>
    <source>
        <strain evidence="4">ATCC 33386 / NCTC 11300</strain>
    </source>
</reference>
<evidence type="ECO:0000313" key="4">
    <source>
        <dbReference type="Proteomes" id="UP000000845"/>
    </source>
</evidence>
<keyword evidence="2" id="KW-0812">Transmembrane</keyword>
<reference evidence="4" key="1">
    <citation type="submission" date="2009-09" db="EMBL/GenBank/DDBJ databases">
        <title>The complete chromosome of Sebaldella termitidis ATCC 33386.</title>
        <authorList>
            <consortium name="US DOE Joint Genome Institute (JGI-PGF)"/>
            <person name="Lucas S."/>
            <person name="Copeland A."/>
            <person name="Lapidus A."/>
            <person name="Glavina del Rio T."/>
            <person name="Dalin E."/>
            <person name="Tice H."/>
            <person name="Bruce D."/>
            <person name="Goodwin L."/>
            <person name="Pitluck S."/>
            <person name="Kyrpides N."/>
            <person name="Mavromatis K."/>
            <person name="Ivanova N."/>
            <person name="Mikhailova N."/>
            <person name="Sims D."/>
            <person name="Meincke L."/>
            <person name="Brettin T."/>
            <person name="Detter J.C."/>
            <person name="Han C."/>
            <person name="Larimer F."/>
            <person name="Land M."/>
            <person name="Hauser L."/>
            <person name="Markowitz V."/>
            <person name="Cheng J.F."/>
            <person name="Hugenholtz P."/>
            <person name="Woyke T."/>
            <person name="Wu D."/>
            <person name="Eisen J.A."/>
        </authorList>
    </citation>
    <scope>NUCLEOTIDE SEQUENCE [LARGE SCALE GENOMIC DNA]</scope>
    <source>
        <strain evidence="4">ATCC 33386 / NCTC 11300</strain>
    </source>
</reference>
<dbReference type="STRING" id="526218.Sterm_1981"/>
<organism evidence="3 4">
    <name type="scientific">Sebaldella termitidis (strain ATCC 33386 / NCTC 11300)</name>
    <dbReference type="NCBI Taxonomy" id="526218"/>
    <lineage>
        <taxon>Bacteria</taxon>
        <taxon>Fusobacteriati</taxon>
        <taxon>Fusobacteriota</taxon>
        <taxon>Fusobacteriia</taxon>
        <taxon>Fusobacteriales</taxon>
        <taxon>Leptotrichiaceae</taxon>
        <taxon>Sebaldella</taxon>
    </lineage>
</organism>
<protein>
    <recommendedName>
        <fullName evidence="5">YggT family protein</fullName>
    </recommendedName>
</protein>